<dbReference type="GO" id="GO:0046386">
    <property type="term" value="P:deoxyribose phosphate catabolic process"/>
    <property type="evidence" value="ECO:0007669"/>
    <property type="project" value="UniProtKB-UniPathway"/>
</dbReference>
<dbReference type="SUPFAM" id="SSF51569">
    <property type="entry name" value="Aldolase"/>
    <property type="match status" value="1"/>
</dbReference>
<reference evidence="18 19" key="1">
    <citation type="journal article" date="2019" name="Genome Biol. Evol.">
        <title>Whole-Genome Sequencing of the Giant Devil Catfish, Bagarius yarrelli.</title>
        <authorList>
            <person name="Jiang W."/>
            <person name="Lv Y."/>
            <person name="Cheng L."/>
            <person name="Yang K."/>
            <person name="Chao B."/>
            <person name="Wang X."/>
            <person name="Li Y."/>
            <person name="Pan X."/>
            <person name="You X."/>
            <person name="Zhang Y."/>
            <person name="Yang J."/>
            <person name="Li J."/>
            <person name="Zhang X."/>
            <person name="Liu S."/>
            <person name="Sun C."/>
            <person name="Yang J."/>
            <person name="Shi Q."/>
        </authorList>
    </citation>
    <scope>NUCLEOTIDE SEQUENCE [LARGE SCALE GENOMIC DNA]</scope>
    <source>
        <strain evidence="18">JWS20170419001</strain>
        <tissue evidence="18">Muscle</tissue>
    </source>
</reference>
<dbReference type="GO" id="GO:0016052">
    <property type="term" value="P:carbohydrate catabolic process"/>
    <property type="evidence" value="ECO:0007669"/>
    <property type="project" value="TreeGrafter"/>
</dbReference>
<dbReference type="InterPro" id="IPR011343">
    <property type="entry name" value="DeoC"/>
</dbReference>
<dbReference type="CDD" id="cd00959">
    <property type="entry name" value="DeoC"/>
    <property type="match status" value="1"/>
</dbReference>
<comment type="function">
    <text evidence="13">Catalyzes a reversible aldol reaction between acetaldehyde and D-glyceraldehyde 3-phosphate to generate 2-deoxy-D-ribose 5-phosphate. Participates in stress granule (SG) assembly. May allow ATP production from extracellular deoxyinosine in conditions of energy deprivation.</text>
</comment>
<dbReference type="InterPro" id="IPR027417">
    <property type="entry name" value="P-loop_NTPase"/>
</dbReference>
<dbReference type="SUPFAM" id="SSF52540">
    <property type="entry name" value="P-loop containing nucleoside triphosphate hydrolases"/>
    <property type="match status" value="2"/>
</dbReference>
<dbReference type="GO" id="GO:0005737">
    <property type="term" value="C:cytoplasm"/>
    <property type="evidence" value="ECO:0007669"/>
    <property type="project" value="InterPro"/>
</dbReference>
<dbReference type="Pfam" id="PF01791">
    <property type="entry name" value="DeoC"/>
    <property type="match status" value="1"/>
</dbReference>
<comment type="catalytic activity">
    <reaction evidence="12">
        <text>2-deoxy-D-ribose 5-phosphate = D-glyceraldehyde 3-phosphate + acetaldehyde</text>
        <dbReference type="Rhea" id="RHEA:12821"/>
        <dbReference type="ChEBI" id="CHEBI:15343"/>
        <dbReference type="ChEBI" id="CHEBI:59776"/>
        <dbReference type="ChEBI" id="CHEBI:62877"/>
        <dbReference type="EC" id="4.1.2.4"/>
    </reaction>
</comment>
<dbReference type="PANTHER" id="PTHR10889:SF3">
    <property type="entry name" value="DEOXYRIBOSE-PHOSPHATE ALDOLASE"/>
    <property type="match status" value="1"/>
</dbReference>
<dbReference type="PANTHER" id="PTHR10889">
    <property type="entry name" value="DEOXYRIBOSE-PHOSPHATE ALDOLASE"/>
    <property type="match status" value="1"/>
</dbReference>
<dbReference type="OrthoDB" id="70823at2759"/>
<dbReference type="Pfam" id="PF25894">
    <property type="entry name" value="WHD_HELB"/>
    <property type="match status" value="1"/>
</dbReference>
<evidence type="ECO:0000256" key="11">
    <source>
        <dbReference type="ARBA" id="ARBA00032755"/>
    </source>
</evidence>
<dbReference type="InterPro" id="IPR013785">
    <property type="entry name" value="Aldolase_TIM"/>
</dbReference>
<accession>A0A556THF3</accession>
<evidence type="ECO:0000256" key="8">
    <source>
        <dbReference type="ARBA" id="ARBA00023242"/>
    </source>
</evidence>
<evidence type="ECO:0000256" key="9">
    <source>
        <dbReference type="ARBA" id="ARBA00023270"/>
    </source>
</evidence>
<dbReference type="InterPro" id="IPR002915">
    <property type="entry name" value="DeoC/FbaB/LacD_aldolase"/>
</dbReference>
<comment type="similarity">
    <text evidence="4">Belongs to the DeoC/FbaB aldolase family. DeoC type 2 subfamily.</text>
</comment>
<evidence type="ECO:0000313" key="19">
    <source>
        <dbReference type="Proteomes" id="UP000319801"/>
    </source>
</evidence>
<evidence type="ECO:0000256" key="7">
    <source>
        <dbReference type="ARBA" id="ARBA00023239"/>
    </source>
</evidence>
<evidence type="ECO:0000256" key="14">
    <source>
        <dbReference type="ARBA" id="ARBA00061866"/>
    </source>
</evidence>
<evidence type="ECO:0000256" key="12">
    <source>
        <dbReference type="ARBA" id="ARBA00048791"/>
    </source>
</evidence>
<evidence type="ECO:0000256" key="1">
    <source>
        <dbReference type="ARBA" id="ARBA00004123"/>
    </source>
</evidence>
<dbReference type="SMART" id="SM01133">
    <property type="entry name" value="DeoC"/>
    <property type="match status" value="1"/>
</dbReference>
<dbReference type="Proteomes" id="UP000319801">
    <property type="component" value="Unassembled WGS sequence"/>
</dbReference>
<dbReference type="GO" id="GO:0009264">
    <property type="term" value="P:deoxyribonucleotide catabolic process"/>
    <property type="evidence" value="ECO:0007669"/>
    <property type="project" value="InterPro"/>
</dbReference>
<dbReference type="UniPathway" id="UPA00002">
    <property type="reaction ID" value="UER00468"/>
</dbReference>
<sequence length="1060" mass="119068">MRRNMKSGNVKLVGYILPANTEHVDTESENEEEVPQFLDMEEIDAGGFFFQQSVPASNEELQLVRCETTLTNFKTSELYKKMSSLQQNALKVYNVLKDYCRQYGHTYMEQKLLDRWAKIPIVSTREAVAFLHQNGVLNVENDKVALTNLYNYEKDIAECLKMIIEKEPWKIVLDVEEVLLSEARERRRVHLASGTNDEENQSALNRESTSDKNSPMKDIPEATPDAGITLDPDQVKAAEMMCCNPVTIISGKGGCGKTTVVSAIFKAAVEQQKKNRVDNDSILKEEQEPMEVLFTAPTGDIRQLPSIEPGNVLNDLFTSLKTVNWAMEMRTNHRAESKIIVENASLIADMGAVKKFHHLNYDATVELGKTFQLPSPEKSFIEILLSENESVDDLQNSIKCLLNGPAPGLNDDVSSQFIAFKRDECALINELCCKHYSNHTTKTHQNKINFQSGDKVCCTRNGYVTDKDEEDEAKGKKDEMGESKIKKKQLCNGEIFFITQDVTTEDIGLKHSKRRYLTLDNMQGKKLTVEYQVLMRECKLRHAWARTIHTFQGSEKKTIVYVLDYVKHQTWKHVYTAVTRGQSRVYVIAKRGALKKAIEGPVIRRNTHLKGHVMDMLHDLGRTNTDIFFQSSQFEFNIPKRGSCESAHEPASCSDSQACPEMISKNAYLRNMTNAGNWLGDFSSSKSKSPCKRESVGDNCTLTSKKMKVDTPLGSSQLQCLSPNDTPRQLFPEASQSHQDHCIVKPYIFSSTDLEWVSKVRVNTQAVLKRAQQIQSRKVAKKEWQAAWLLKAVTCIDLTTLSGDDTPSNVHRLCMKAIQPVRYDLLQSIDMHDKGITTAAVCVYPSRVADAVTSLKAANSNLPVASVATGFPAGQTPLKTRLEEVRMAVEDGATEIDIVINRTLALTGQWADLYYEIQLFREACGDAHMKTILAVGELDTFANVYKASLVAMMAGSDFIKTSTGKESVNATYPVGVVMVRAIREYYLKTGHKVGFKPAGGIRTAQEALVWLVLMKEELGDQWLTPHLFRLGASSLLGDIERQIYHYVTGRYPAHHELPMA</sequence>
<evidence type="ECO:0000256" key="2">
    <source>
        <dbReference type="ARBA" id="ARBA00004463"/>
    </source>
</evidence>
<evidence type="ECO:0000256" key="15">
    <source>
        <dbReference type="ARBA" id="ARBA00068105"/>
    </source>
</evidence>
<dbReference type="FunFam" id="3.20.20.70:FF:000103">
    <property type="entry name" value="Putative deoxyribose-phosphate aldolase"/>
    <property type="match status" value="1"/>
</dbReference>
<feature type="compositionally biased region" description="Basic and acidic residues" evidence="16">
    <location>
        <begin position="208"/>
        <end position="220"/>
    </location>
</feature>
<feature type="domain" description="DNA helicase B winged helix" evidence="17">
    <location>
        <begin position="58"/>
        <end position="146"/>
    </location>
</feature>
<dbReference type="CDD" id="cd18809">
    <property type="entry name" value="SF1_C_RecD"/>
    <property type="match status" value="1"/>
</dbReference>
<dbReference type="NCBIfam" id="TIGR00126">
    <property type="entry name" value="deoC"/>
    <property type="match status" value="1"/>
</dbReference>
<comment type="caution">
    <text evidence="18">The sequence shown here is derived from an EMBL/GenBank/DDBJ whole genome shotgun (WGS) entry which is preliminary data.</text>
</comment>
<dbReference type="Gene3D" id="3.20.20.70">
    <property type="entry name" value="Aldolase class I"/>
    <property type="match status" value="1"/>
</dbReference>
<comment type="subcellular location">
    <subcellularLocation>
        <location evidence="2">Cytoplasmic granule</location>
    </subcellularLocation>
    <subcellularLocation>
        <location evidence="1">Nucleus</location>
    </subcellularLocation>
</comment>
<keyword evidence="19" id="KW-1185">Reference proteome</keyword>
<dbReference type="AlphaFoldDB" id="A0A556THF3"/>
<evidence type="ECO:0000256" key="5">
    <source>
        <dbReference type="ARBA" id="ARBA00012515"/>
    </source>
</evidence>
<evidence type="ECO:0000256" key="13">
    <source>
        <dbReference type="ARBA" id="ARBA00054733"/>
    </source>
</evidence>
<evidence type="ECO:0000256" key="4">
    <source>
        <dbReference type="ARBA" id="ARBA00009473"/>
    </source>
</evidence>
<organism evidence="18 19">
    <name type="scientific">Bagarius yarrelli</name>
    <name type="common">Goonch</name>
    <name type="synonym">Bagrus yarrelli</name>
    <dbReference type="NCBI Taxonomy" id="175774"/>
    <lineage>
        <taxon>Eukaryota</taxon>
        <taxon>Metazoa</taxon>
        <taxon>Chordata</taxon>
        <taxon>Craniata</taxon>
        <taxon>Vertebrata</taxon>
        <taxon>Euteleostomi</taxon>
        <taxon>Actinopterygii</taxon>
        <taxon>Neopterygii</taxon>
        <taxon>Teleostei</taxon>
        <taxon>Ostariophysi</taxon>
        <taxon>Siluriformes</taxon>
        <taxon>Sisoridae</taxon>
        <taxon>Sisorinae</taxon>
        <taxon>Bagarius</taxon>
    </lineage>
</organism>
<name>A0A556THF3_BAGYA</name>
<keyword evidence="6" id="KW-0963">Cytoplasm</keyword>
<proteinExistence type="inferred from homology"/>
<feature type="region of interest" description="Disordered" evidence="16">
    <location>
        <begin position="191"/>
        <end position="229"/>
    </location>
</feature>
<comment type="subunit">
    <text evidence="14">Interacts with YBX1.</text>
</comment>
<keyword evidence="7" id="KW-0456">Lyase</keyword>
<evidence type="ECO:0000256" key="16">
    <source>
        <dbReference type="SAM" id="MobiDB-lite"/>
    </source>
</evidence>
<evidence type="ECO:0000256" key="6">
    <source>
        <dbReference type="ARBA" id="ARBA00022490"/>
    </source>
</evidence>
<dbReference type="GO" id="GO:0004139">
    <property type="term" value="F:deoxyribose-phosphate aldolase activity"/>
    <property type="evidence" value="ECO:0007669"/>
    <property type="project" value="UniProtKB-EC"/>
</dbReference>
<evidence type="ECO:0000313" key="18">
    <source>
        <dbReference type="EMBL" id="TSK13277.1"/>
    </source>
</evidence>
<dbReference type="GO" id="GO:0005634">
    <property type="term" value="C:nucleus"/>
    <property type="evidence" value="ECO:0007669"/>
    <property type="project" value="UniProtKB-SubCell"/>
</dbReference>
<keyword evidence="8" id="KW-0539">Nucleus</keyword>
<comment type="pathway">
    <text evidence="3">Carbohydrate degradation; 2-deoxy-D-ribose 1-phosphate degradation; D-glyceraldehyde 3-phosphate and acetaldehyde from 2-deoxy-alpha-D-ribose 1-phosphate: step 2/2.</text>
</comment>
<evidence type="ECO:0000259" key="17">
    <source>
        <dbReference type="Pfam" id="PF25894"/>
    </source>
</evidence>
<keyword evidence="9" id="KW-0704">Schiff base</keyword>
<protein>
    <recommendedName>
        <fullName evidence="15">Deoxyribose-phosphate aldolase</fullName>
        <ecNumber evidence="5">4.1.2.4</ecNumber>
    </recommendedName>
    <alternativeName>
        <fullName evidence="11">2-deoxy-D-ribose 5-phosphate aldolase</fullName>
    </alternativeName>
    <alternativeName>
        <fullName evidence="10">Phosphodeoxyriboaldolase</fullName>
    </alternativeName>
</protein>
<gene>
    <name evidence="18" type="ORF">Baya_0151</name>
</gene>
<dbReference type="Gene3D" id="3.40.50.300">
    <property type="entry name" value="P-loop containing nucleotide triphosphate hydrolases"/>
    <property type="match status" value="2"/>
</dbReference>
<dbReference type="EMBL" id="VCAZ01000001">
    <property type="protein sequence ID" value="TSK13277.1"/>
    <property type="molecule type" value="Genomic_DNA"/>
</dbReference>
<evidence type="ECO:0000256" key="10">
    <source>
        <dbReference type="ARBA" id="ARBA00031814"/>
    </source>
</evidence>
<dbReference type="InterPro" id="IPR058839">
    <property type="entry name" value="WHD_HELB"/>
</dbReference>
<dbReference type="EC" id="4.1.2.4" evidence="5"/>
<evidence type="ECO:0000256" key="3">
    <source>
        <dbReference type="ARBA" id="ARBA00004816"/>
    </source>
</evidence>